<reference evidence="2" key="1">
    <citation type="journal article" date="2020" name="Stud. Mycol.">
        <title>101 Dothideomycetes genomes: a test case for predicting lifestyles and emergence of pathogens.</title>
        <authorList>
            <person name="Haridas S."/>
            <person name="Albert R."/>
            <person name="Binder M."/>
            <person name="Bloem J."/>
            <person name="Labutti K."/>
            <person name="Salamov A."/>
            <person name="Andreopoulos B."/>
            <person name="Baker S."/>
            <person name="Barry K."/>
            <person name="Bills G."/>
            <person name="Bluhm B."/>
            <person name="Cannon C."/>
            <person name="Castanera R."/>
            <person name="Culley D."/>
            <person name="Daum C."/>
            <person name="Ezra D."/>
            <person name="Gonzalez J."/>
            <person name="Henrissat B."/>
            <person name="Kuo A."/>
            <person name="Liang C."/>
            <person name="Lipzen A."/>
            <person name="Lutzoni F."/>
            <person name="Magnuson J."/>
            <person name="Mondo S."/>
            <person name="Nolan M."/>
            <person name="Ohm R."/>
            <person name="Pangilinan J."/>
            <person name="Park H.-J."/>
            <person name="Ramirez L."/>
            <person name="Alfaro M."/>
            <person name="Sun H."/>
            <person name="Tritt A."/>
            <person name="Yoshinaga Y."/>
            <person name="Zwiers L.-H."/>
            <person name="Turgeon B."/>
            <person name="Goodwin S."/>
            <person name="Spatafora J."/>
            <person name="Crous P."/>
            <person name="Grigoriev I."/>
        </authorList>
    </citation>
    <scope>NUCLEOTIDE SEQUENCE</scope>
    <source>
        <strain evidence="2">CBS 119925</strain>
    </source>
</reference>
<organism evidence="2 3">
    <name type="scientific">Sporormia fimetaria CBS 119925</name>
    <dbReference type="NCBI Taxonomy" id="1340428"/>
    <lineage>
        <taxon>Eukaryota</taxon>
        <taxon>Fungi</taxon>
        <taxon>Dikarya</taxon>
        <taxon>Ascomycota</taxon>
        <taxon>Pezizomycotina</taxon>
        <taxon>Dothideomycetes</taxon>
        <taxon>Pleosporomycetidae</taxon>
        <taxon>Pleosporales</taxon>
        <taxon>Sporormiaceae</taxon>
        <taxon>Sporormia</taxon>
    </lineage>
</organism>
<sequence>MSLNPGTTKSPPKSLEEALAKIQTLEAALASKDAPDRTPNNQLNTETTVLQAQISSLKSEIIEKDRMIKEYKRGIQRWIERRADWEVEATYNEMVRQCRTVKEETVQLELQLEDMTEQRDNALDLIEELRETMAHHSYDADAIEEDRDEVKKEREKLNMGRRRLKNKRKNIEKEREKLKEERKEIKQEREGMEREREEMEKERAKLEERLWQLE</sequence>
<feature type="compositionally biased region" description="Basic residues" evidence="1">
    <location>
        <begin position="159"/>
        <end position="168"/>
    </location>
</feature>
<evidence type="ECO:0000256" key="1">
    <source>
        <dbReference type="SAM" id="MobiDB-lite"/>
    </source>
</evidence>
<dbReference type="EMBL" id="MU006581">
    <property type="protein sequence ID" value="KAF2745619.1"/>
    <property type="molecule type" value="Genomic_DNA"/>
</dbReference>
<feature type="compositionally biased region" description="Basic and acidic residues" evidence="1">
    <location>
        <begin position="148"/>
        <end position="158"/>
    </location>
</feature>
<protein>
    <submittedName>
        <fullName evidence="2">Uncharacterized protein</fullName>
    </submittedName>
</protein>
<dbReference type="Proteomes" id="UP000799440">
    <property type="component" value="Unassembled WGS sequence"/>
</dbReference>
<feature type="compositionally biased region" description="Basic and acidic residues" evidence="1">
    <location>
        <begin position="169"/>
        <end position="214"/>
    </location>
</feature>
<gene>
    <name evidence="2" type="ORF">M011DRAFT_478778</name>
</gene>
<name>A0A6A6V7E8_9PLEO</name>
<evidence type="ECO:0000313" key="3">
    <source>
        <dbReference type="Proteomes" id="UP000799440"/>
    </source>
</evidence>
<proteinExistence type="predicted"/>
<accession>A0A6A6V7E8</accession>
<keyword evidence="3" id="KW-1185">Reference proteome</keyword>
<evidence type="ECO:0000313" key="2">
    <source>
        <dbReference type="EMBL" id="KAF2745619.1"/>
    </source>
</evidence>
<dbReference type="AlphaFoldDB" id="A0A6A6V7E8"/>
<feature type="region of interest" description="Disordered" evidence="1">
    <location>
        <begin position="144"/>
        <end position="214"/>
    </location>
</feature>